<comment type="cofactor">
    <cofactor evidence="1 8">
        <name>Mg(2+)</name>
        <dbReference type="ChEBI" id="CHEBI:18420"/>
    </cofactor>
</comment>
<organism evidence="10 11">
    <name type="scientific">Artemia franciscana</name>
    <name type="common">Brine shrimp</name>
    <name type="synonym">Artemia sanfranciscana</name>
    <dbReference type="NCBI Taxonomy" id="6661"/>
    <lineage>
        <taxon>Eukaryota</taxon>
        <taxon>Metazoa</taxon>
        <taxon>Ecdysozoa</taxon>
        <taxon>Arthropoda</taxon>
        <taxon>Crustacea</taxon>
        <taxon>Branchiopoda</taxon>
        <taxon>Anostraca</taxon>
        <taxon>Artemiidae</taxon>
        <taxon>Artemia</taxon>
    </lineage>
</organism>
<evidence type="ECO:0000256" key="5">
    <source>
        <dbReference type="ARBA" id="ARBA00022759"/>
    </source>
</evidence>
<dbReference type="Gene3D" id="3.30.420.10">
    <property type="entry name" value="Ribonuclease H-like superfamily/Ribonuclease H"/>
    <property type="match status" value="1"/>
</dbReference>
<dbReference type="InterPro" id="IPR017067">
    <property type="entry name" value="RNase_H1_euk"/>
</dbReference>
<keyword evidence="3 8" id="KW-0540">Nuclease</keyword>
<dbReference type="Gene3D" id="3.40.970.10">
    <property type="entry name" value="Ribonuclease H1, N-terminal domain"/>
    <property type="match status" value="1"/>
</dbReference>
<dbReference type="PANTHER" id="PTHR10642">
    <property type="entry name" value="RIBONUCLEASE H1"/>
    <property type="match status" value="1"/>
</dbReference>
<sequence length="274" mass="30546">MPFYAVARGTKPGVYQTWDECKKQVDGYPNARYKKFKTQDEADKFIAEQGGFSSHPPKPVQNIASSTSSNIEISTVIRAEKKEFDMKALKNTGNADVKSLEFQADFSRKRKRASFDAKSFVIDDEGFVHVFTDGACESNGKRGAKAGFGVWFNDDHPLNTSEPVKGRPTNNSGEIQAAINAIEIASACGIEKLLIHTDSQFLINAATKWIHGWKRRGWKLADGTAVKNQEDFKVLDLSMKSLEVKWNYVPGHKGIHGNEKADELARLGAKRYEL</sequence>
<accession>A0AA88I5E7</accession>
<dbReference type="EMBL" id="JAVRJZ010000009">
    <property type="protein sequence ID" value="KAK2718652.1"/>
    <property type="molecule type" value="Genomic_DNA"/>
</dbReference>
<dbReference type="InterPro" id="IPR002156">
    <property type="entry name" value="RNaseH_domain"/>
</dbReference>
<dbReference type="PANTHER" id="PTHR10642:SF31">
    <property type="entry name" value="RIBONUCLEASE H1"/>
    <property type="match status" value="1"/>
</dbReference>
<comment type="function">
    <text evidence="8">Endonuclease that specifically degrades the RNA of RNA-DNA hybrids.</text>
</comment>
<evidence type="ECO:0000256" key="4">
    <source>
        <dbReference type="ARBA" id="ARBA00022723"/>
    </source>
</evidence>
<dbReference type="SUPFAM" id="SSF55658">
    <property type="entry name" value="L9 N-domain-like"/>
    <property type="match status" value="1"/>
</dbReference>
<comment type="caution">
    <text evidence="10">The sequence shown here is derived from an EMBL/GenBank/DDBJ whole genome shotgun (WGS) entry which is preliminary data.</text>
</comment>
<dbReference type="PIRSF" id="PIRSF036852">
    <property type="entry name" value="Ribonuclease_H1_euk"/>
    <property type="match status" value="1"/>
</dbReference>
<dbReference type="AlphaFoldDB" id="A0AA88I5E7"/>
<dbReference type="EMBL" id="JAVRJZ010000009">
    <property type="protein sequence ID" value="KAK2718651.1"/>
    <property type="molecule type" value="Genomic_DNA"/>
</dbReference>
<evidence type="ECO:0000256" key="3">
    <source>
        <dbReference type="ARBA" id="ARBA00022722"/>
    </source>
</evidence>
<evidence type="ECO:0000256" key="6">
    <source>
        <dbReference type="ARBA" id="ARBA00022801"/>
    </source>
</evidence>
<dbReference type="Pfam" id="PF01693">
    <property type="entry name" value="Cauli_VI"/>
    <property type="match status" value="1"/>
</dbReference>
<dbReference type="PROSITE" id="PS50879">
    <property type="entry name" value="RNASE_H_1"/>
    <property type="match status" value="1"/>
</dbReference>
<protein>
    <recommendedName>
        <fullName evidence="8">Ribonuclease H1</fullName>
        <shortName evidence="8">RNase H1</shortName>
        <ecNumber evidence="8">3.1.26.4</ecNumber>
    </recommendedName>
</protein>
<dbReference type="EC" id="3.1.26.4" evidence="8"/>
<gene>
    <name evidence="10" type="ORF">QYM36_005853</name>
</gene>
<evidence type="ECO:0000256" key="2">
    <source>
        <dbReference type="ARBA" id="ARBA00005300"/>
    </source>
</evidence>
<evidence type="ECO:0000313" key="11">
    <source>
        <dbReference type="Proteomes" id="UP001187531"/>
    </source>
</evidence>
<evidence type="ECO:0000259" key="9">
    <source>
        <dbReference type="PROSITE" id="PS50879"/>
    </source>
</evidence>
<dbReference type="CDD" id="cd09280">
    <property type="entry name" value="RNase_HI_eukaryote_like"/>
    <property type="match status" value="1"/>
</dbReference>
<keyword evidence="6 8" id="KW-0378">Hydrolase</keyword>
<proteinExistence type="inferred from homology"/>
<reference evidence="10" key="1">
    <citation type="submission" date="2023-07" db="EMBL/GenBank/DDBJ databases">
        <title>Chromosome-level genome assembly of Artemia franciscana.</title>
        <authorList>
            <person name="Jo E."/>
        </authorList>
    </citation>
    <scope>NUCLEOTIDE SEQUENCE</scope>
    <source>
        <tissue evidence="10">Whole body</tissue>
    </source>
</reference>
<evidence type="ECO:0000256" key="8">
    <source>
        <dbReference type="PIRNR" id="PIRNR036852"/>
    </source>
</evidence>
<feature type="domain" description="RNase H type-1" evidence="9">
    <location>
        <begin position="124"/>
        <end position="270"/>
    </location>
</feature>
<keyword evidence="4 8" id="KW-0479">Metal-binding</keyword>
<dbReference type="InterPro" id="IPR012337">
    <property type="entry name" value="RNaseH-like_sf"/>
</dbReference>
<dbReference type="Proteomes" id="UP001187531">
    <property type="component" value="Unassembled WGS sequence"/>
</dbReference>
<dbReference type="InterPro" id="IPR037056">
    <property type="entry name" value="RNase_H1_N_sf"/>
</dbReference>
<dbReference type="InterPro" id="IPR036397">
    <property type="entry name" value="RNaseH_sf"/>
</dbReference>
<dbReference type="GO" id="GO:0004523">
    <property type="term" value="F:RNA-DNA hybrid ribonuclease activity"/>
    <property type="evidence" value="ECO:0007669"/>
    <property type="project" value="UniProtKB-UniRule"/>
</dbReference>
<dbReference type="InterPro" id="IPR011320">
    <property type="entry name" value="RNase_H1_N"/>
</dbReference>
<name>A0AA88I5E7_ARTSF</name>
<keyword evidence="7 8" id="KW-0460">Magnesium</keyword>
<evidence type="ECO:0000256" key="7">
    <source>
        <dbReference type="ARBA" id="ARBA00022842"/>
    </source>
</evidence>
<dbReference type="SUPFAM" id="SSF53098">
    <property type="entry name" value="Ribonuclease H-like"/>
    <property type="match status" value="1"/>
</dbReference>
<comment type="similarity">
    <text evidence="2 8">Belongs to the RNase H family.</text>
</comment>
<dbReference type="InterPro" id="IPR009027">
    <property type="entry name" value="Ribosomal_bL9/RNase_H1_N"/>
</dbReference>
<keyword evidence="11" id="KW-1185">Reference proteome</keyword>
<dbReference type="InterPro" id="IPR050092">
    <property type="entry name" value="RNase_H"/>
</dbReference>
<dbReference type="GO" id="GO:0043137">
    <property type="term" value="P:DNA replication, removal of RNA primer"/>
    <property type="evidence" value="ECO:0007669"/>
    <property type="project" value="TreeGrafter"/>
</dbReference>
<dbReference type="GO" id="GO:0000287">
    <property type="term" value="F:magnesium ion binding"/>
    <property type="evidence" value="ECO:0007669"/>
    <property type="project" value="UniProtKB-UniRule"/>
</dbReference>
<comment type="catalytic activity">
    <reaction evidence="8">
        <text>Endonucleolytic cleavage to 5'-phosphomonoester.</text>
        <dbReference type="EC" id="3.1.26.4"/>
    </reaction>
</comment>
<dbReference type="FunFam" id="3.30.420.10:FF:000115">
    <property type="entry name" value="Ribonuclease H"/>
    <property type="match status" value="1"/>
</dbReference>
<dbReference type="FunFam" id="3.40.970.10:FF:000001">
    <property type="entry name" value="Ribonuclease H1"/>
    <property type="match status" value="1"/>
</dbReference>
<evidence type="ECO:0000256" key="1">
    <source>
        <dbReference type="ARBA" id="ARBA00001946"/>
    </source>
</evidence>
<evidence type="ECO:0000313" key="10">
    <source>
        <dbReference type="EMBL" id="KAK2718651.1"/>
    </source>
</evidence>
<dbReference type="Pfam" id="PF00075">
    <property type="entry name" value="RNase_H"/>
    <property type="match status" value="1"/>
</dbReference>
<keyword evidence="5 8" id="KW-0255">Endonuclease</keyword>
<dbReference type="GO" id="GO:0003676">
    <property type="term" value="F:nucleic acid binding"/>
    <property type="evidence" value="ECO:0007669"/>
    <property type="project" value="UniProtKB-UniRule"/>
</dbReference>